<keyword evidence="2" id="KW-1185">Reference proteome</keyword>
<evidence type="ECO:0000313" key="2">
    <source>
        <dbReference type="Proteomes" id="UP000236454"/>
    </source>
</evidence>
<protein>
    <submittedName>
        <fullName evidence="1">Uncharacterized protein</fullName>
    </submittedName>
</protein>
<sequence>MNILPFFCAYIFPYIGEILKFSLHLARNQFFEKDEKTFQFT</sequence>
<evidence type="ECO:0000313" key="1">
    <source>
        <dbReference type="EMBL" id="SFT79211.1"/>
    </source>
</evidence>
<accession>A0A1I7AWE6</accession>
<proteinExistence type="predicted"/>
<name>A0A1I7AWE6_9FLAO</name>
<organism evidence="1 2">
    <name type="scientific">Lishizhenia tianjinensis</name>
    <dbReference type="NCBI Taxonomy" id="477690"/>
    <lineage>
        <taxon>Bacteria</taxon>
        <taxon>Pseudomonadati</taxon>
        <taxon>Bacteroidota</taxon>
        <taxon>Flavobacteriia</taxon>
        <taxon>Flavobacteriales</taxon>
        <taxon>Crocinitomicaceae</taxon>
        <taxon>Lishizhenia</taxon>
    </lineage>
</organism>
<dbReference type="EMBL" id="FPAS01000004">
    <property type="protein sequence ID" value="SFT79211.1"/>
    <property type="molecule type" value="Genomic_DNA"/>
</dbReference>
<reference evidence="1 2" key="1">
    <citation type="submission" date="2016-10" db="EMBL/GenBank/DDBJ databases">
        <authorList>
            <person name="de Groot N.N."/>
        </authorList>
    </citation>
    <scope>NUCLEOTIDE SEQUENCE [LARGE SCALE GENOMIC DNA]</scope>
    <source>
        <strain evidence="1 2">CGMCC 1.7005</strain>
    </source>
</reference>
<dbReference type="AlphaFoldDB" id="A0A1I7AWE6"/>
<dbReference type="Proteomes" id="UP000236454">
    <property type="component" value="Unassembled WGS sequence"/>
</dbReference>
<gene>
    <name evidence="1" type="ORF">SAMN05216474_2349</name>
</gene>